<evidence type="ECO:0000256" key="1">
    <source>
        <dbReference type="SAM" id="Phobius"/>
    </source>
</evidence>
<reference evidence="2 3" key="1">
    <citation type="submission" date="2017-09" db="EMBL/GenBank/DDBJ databases">
        <title>Metagenomic Analysis Reveals Denitrifying Candidatus Accumulibacter and Flanking Population as a Source of N2O.</title>
        <authorList>
            <person name="Gao H."/>
            <person name="Mao Y."/>
            <person name="Zhao X."/>
            <person name="Liu W.-T."/>
            <person name="Zhang T."/>
            <person name="Wells G."/>
        </authorList>
    </citation>
    <scope>NUCLEOTIDE SEQUENCE [LARGE SCALE GENOMIC DNA]</scope>
    <source>
        <strain evidence="2">CANDO_2_IC</strain>
    </source>
</reference>
<proteinExistence type="predicted"/>
<evidence type="ECO:0000313" key="2">
    <source>
        <dbReference type="EMBL" id="MQM31196.1"/>
    </source>
</evidence>
<organism evidence="2 3">
    <name type="scientific">Candidatus Accumulibacter phosphatis</name>
    <dbReference type="NCBI Taxonomy" id="327160"/>
    <lineage>
        <taxon>Bacteria</taxon>
        <taxon>Pseudomonadati</taxon>
        <taxon>Pseudomonadota</taxon>
        <taxon>Betaproteobacteria</taxon>
        <taxon>Candidatus Accumulibacter</taxon>
    </lineage>
</organism>
<feature type="transmembrane region" description="Helical" evidence="1">
    <location>
        <begin position="43"/>
        <end position="61"/>
    </location>
</feature>
<protein>
    <submittedName>
        <fullName evidence="2">Uncharacterized protein</fullName>
    </submittedName>
</protein>
<dbReference type="Proteomes" id="UP000342300">
    <property type="component" value="Unassembled WGS sequence"/>
</dbReference>
<keyword evidence="1" id="KW-0472">Membrane</keyword>
<keyword evidence="1" id="KW-1133">Transmembrane helix</keyword>
<keyword evidence="1" id="KW-0812">Transmembrane</keyword>
<accession>A0A6A7RWA9</accession>
<dbReference type="AlphaFoldDB" id="A0A6A7RWA9"/>
<evidence type="ECO:0000313" key="3">
    <source>
        <dbReference type="Proteomes" id="UP000342300"/>
    </source>
</evidence>
<dbReference type="EMBL" id="PDHS01000279">
    <property type="protein sequence ID" value="MQM31196.1"/>
    <property type="molecule type" value="Genomic_DNA"/>
</dbReference>
<feature type="transmembrane region" description="Helical" evidence="1">
    <location>
        <begin position="12"/>
        <end position="31"/>
    </location>
</feature>
<sequence length="65" mass="6498">MASPGAAALKAAGAAAAGGVLVSTIVVMLMTPPRSAREWAVELIGAVVTEIGGGAITVQYFRLQE</sequence>
<name>A0A6A7RWA9_9PROT</name>
<gene>
    <name evidence="2" type="ORF">CRU78_12000</name>
</gene>
<comment type="caution">
    <text evidence="2">The sequence shown here is derived from an EMBL/GenBank/DDBJ whole genome shotgun (WGS) entry which is preliminary data.</text>
</comment>